<reference evidence="3" key="1">
    <citation type="submission" date="2023-04" db="EMBL/GenBank/DDBJ databases">
        <authorList>
            <person name="Vijverberg K."/>
            <person name="Xiong W."/>
            <person name="Schranz E."/>
        </authorList>
    </citation>
    <scope>NUCLEOTIDE SEQUENCE</scope>
</reference>
<proteinExistence type="predicted"/>
<keyword evidence="2" id="KW-1133">Transmembrane helix</keyword>
<dbReference type="AlphaFoldDB" id="A0AA36EQ04"/>
<feature type="region of interest" description="Disordered" evidence="1">
    <location>
        <begin position="171"/>
        <end position="192"/>
    </location>
</feature>
<feature type="transmembrane region" description="Helical" evidence="2">
    <location>
        <begin position="67"/>
        <end position="90"/>
    </location>
</feature>
<evidence type="ECO:0000313" key="4">
    <source>
        <dbReference type="Proteomes" id="UP001177003"/>
    </source>
</evidence>
<accession>A0AA36EQ04</accession>
<protein>
    <recommendedName>
        <fullName evidence="5">DUF4408 domain-containing protein</fullName>
    </recommendedName>
</protein>
<dbReference type="Proteomes" id="UP001177003">
    <property type="component" value="Chromosome 9"/>
</dbReference>
<name>A0AA36EQ04_LACSI</name>
<evidence type="ECO:0000256" key="2">
    <source>
        <dbReference type="SAM" id="Phobius"/>
    </source>
</evidence>
<gene>
    <name evidence="3" type="ORF">LSALG_LOCUS42453</name>
</gene>
<organism evidence="3 4">
    <name type="scientific">Lactuca saligna</name>
    <name type="common">Willowleaf lettuce</name>
    <dbReference type="NCBI Taxonomy" id="75948"/>
    <lineage>
        <taxon>Eukaryota</taxon>
        <taxon>Viridiplantae</taxon>
        <taxon>Streptophyta</taxon>
        <taxon>Embryophyta</taxon>
        <taxon>Tracheophyta</taxon>
        <taxon>Spermatophyta</taxon>
        <taxon>Magnoliopsida</taxon>
        <taxon>eudicotyledons</taxon>
        <taxon>Gunneridae</taxon>
        <taxon>Pentapetalae</taxon>
        <taxon>asterids</taxon>
        <taxon>campanulids</taxon>
        <taxon>Asterales</taxon>
        <taxon>Asteraceae</taxon>
        <taxon>Cichorioideae</taxon>
        <taxon>Cichorieae</taxon>
        <taxon>Lactucinae</taxon>
        <taxon>Lactuca</taxon>
    </lineage>
</organism>
<dbReference type="PANTHER" id="PTHR33640">
    <property type="entry name" value="TRANSMEMBRANE PROTEIN"/>
    <property type="match status" value="1"/>
</dbReference>
<keyword evidence="2" id="KW-0472">Membrane</keyword>
<keyword evidence="4" id="KW-1185">Reference proteome</keyword>
<evidence type="ECO:0000256" key="1">
    <source>
        <dbReference type="SAM" id="MobiDB-lite"/>
    </source>
</evidence>
<keyword evidence="2" id="KW-0812">Transmembrane</keyword>
<sequence length="236" mass="27176">MDSKQVSKMKSFDIKLEKTNAILKYKRLHTITTLFRFMEMIVFLVMISSQLPFSFSVKVFEDYFRGITFSAFSPKLVFLIGNVIILILFLKSRASENNDGDKIEDLCYEYVNSCEINVVNSTTVTVPPPPPSSPTPTTTSAAAVIIPSNRRKISRCRSENPIRVECKGNQTHRELRRSATEMSRSKNLDRAAEREKSYLEDELSCEDFRRTVEAFIARQQKILRDEEFSPMVYIES</sequence>
<feature type="transmembrane region" description="Helical" evidence="2">
    <location>
        <begin position="34"/>
        <end position="55"/>
    </location>
</feature>
<dbReference type="EMBL" id="OX465085">
    <property type="protein sequence ID" value="CAI9304047.1"/>
    <property type="molecule type" value="Genomic_DNA"/>
</dbReference>
<dbReference type="PANTHER" id="PTHR33640:SF8">
    <property type="entry name" value="TRANSMEMBRANE PROTEIN"/>
    <property type="match status" value="1"/>
</dbReference>
<evidence type="ECO:0000313" key="3">
    <source>
        <dbReference type="EMBL" id="CAI9304047.1"/>
    </source>
</evidence>
<evidence type="ECO:0008006" key="5">
    <source>
        <dbReference type="Google" id="ProtNLM"/>
    </source>
</evidence>